<evidence type="ECO:0000313" key="11">
    <source>
        <dbReference type="Proteomes" id="UP000034883"/>
    </source>
</evidence>
<dbReference type="PANTHER" id="PTHR32024:SF1">
    <property type="entry name" value="KTR SYSTEM POTASSIUM UPTAKE PROTEIN B"/>
    <property type="match status" value="1"/>
</dbReference>
<comment type="subcellular location">
    <subcellularLocation>
        <location evidence="1">Cell membrane</location>
        <topology evidence="1">Multi-pass membrane protein</topology>
    </subcellularLocation>
</comment>
<feature type="transmembrane region" description="Helical" evidence="9">
    <location>
        <begin position="397"/>
        <end position="420"/>
    </location>
</feature>
<keyword evidence="11" id="KW-1185">Reference proteome</keyword>
<evidence type="ECO:0000256" key="8">
    <source>
        <dbReference type="SAM" id="MobiDB-lite"/>
    </source>
</evidence>
<evidence type="ECO:0000256" key="9">
    <source>
        <dbReference type="SAM" id="Phobius"/>
    </source>
</evidence>
<dbReference type="GO" id="GO:0008324">
    <property type="term" value="F:monoatomic cation transmembrane transporter activity"/>
    <property type="evidence" value="ECO:0007669"/>
    <property type="project" value="InterPro"/>
</dbReference>
<dbReference type="EMBL" id="CP011125">
    <property type="protein sequence ID" value="AKF05950.1"/>
    <property type="molecule type" value="Genomic_DNA"/>
</dbReference>
<dbReference type="STRING" id="927083.DB32_003099"/>
<keyword evidence="3" id="KW-1003">Cell membrane</keyword>
<feature type="transmembrane region" description="Helical" evidence="9">
    <location>
        <begin position="212"/>
        <end position="230"/>
    </location>
</feature>
<gene>
    <name evidence="10" type="ORF">DB32_003099</name>
</gene>
<name>A0A0F6W2P1_9BACT</name>
<evidence type="ECO:0000256" key="7">
    <source>
        <dbReference type="ARBA" id="ARBA00023136"/>
    </source>
</evidence>
<feature type="transmembrane region" description="Helical" evidence="9">
    <location>
        <begin position="564"/>
        <end position="584"/>
    </location>
</feature>
<keyword evidence="6" id="KW-0406">Ion transport</keyword>
<feature type="region of interest" description="Disordered" evidence="8">
    <location>
        <begin position="30"/>
        <end position="51"/>
    </location>
</feature>
<evidence type="ECO:0000256" key="1">
    <source>
        <dbReference type="ARBA" id="ARBA00004651"/>
    </source>
</evidence>
<organism evidence="10 11">
    <name type="scientific">Sandaracinus amylolyticus</name>
    <dbReference type="NCBI Taxonomy" id="927083"/>
    <lineage>
        <taxon>Bacteria</taxon>
        <taxon>Pseudomonadati</taxon>
        <taxon>Myxococcota</taxon>
        <taxon>Polyangia</taxon>
        <taxon>Polyangiales</taxon>
        <taxon>Sandaracinaceae</taxon>
        <taxon>Sandaracinus</taxon>
    </lineage>
</organism>
<evidence type="ECO:0000256" key="4">
    <source>
        <dbReference type="ARBA" id="ARBA00022692"/>
    </source>
</evidence>
<evidence type="ECO:0000256" key="2">
    <source>
        <dbReference type="ARBA" id="ARBA00022448"/>
    </source>
</evidence>
<protein>
    <submittedName>
        <fullName evidence="10">Potassium uptake protein, integral membrane component, KtrB</fullName>
    </submittedName>
</protein>
<evidence type="ECO:0000256" key="3">
    <source>
        <dbReference type="ARBA" id="ARBA00022475"/>
    </source>
</evidence>
<feature type="transmembrane region" description="Helical" evidence="9">
    <location>
        <begin position="441"/>
        <end position="464"/>
    </location>
</feature>
<feature type="transmembrane region" description="Helical" evidence="9">
    <location>
        <begin position="136"/>
        <end position="154"/>
    </location>
</feature>
<feature type="transmembrane region" description="Helical" evidence="9">
    <location>
        <begin position="273"/>
        <end position="296"/>
    </location>
</feature>
<evidence type="ECO:0000256" key="5">
    <source>
        <dbReference type="ARBA" id="ARBA00022989"/>
    </source>
</evidence>
<feature type="transmembrane region" description="Helical" evidence="9">
    <location>
        <begin position="499"/>
        <end position="518"/>
    </location>
</feature>
<dbReference type="GO" id="GO:0005886">
    <property type="term" value="C:plasma membrane"/>
    <property type="evidence" value="ECO:0007669"/>
    <property type="project" value="UniProtKB-SubCell"/>
</dbReference>
<accession>A0A0F6W2P1</accession>
<keyword evidence="7 9" id="KW-0472">Membrane</keyword>
<dbReference type="Proteomes" id="UP000034883">
    <property type="component" value="Chromosome"/>
</dbReference>
<keyword evidence="2" id="KW-0813">Transport</keyword>
<dbReference type="GO" id="GO:0030001">
    <property type="term" value="P:metal ion transport"/>
    <property type="evidence" value="ECO:0007669"/>
    <property type="project" value="UniProtKB-ARBA"/>
</dbReference>
<proteinExistence type="predicted"/>
<keyword evidence="5 9" id="KW-1133">Transmembrane helix</keyword>
<dbReference type="PANTHER" id="PTHR32024">
    <property type="entry name" value="TRK SYSTEM POTASSIUM UPTAKE PROTEIN TRKG-RELATED"/>
    <property type="match status" value="1"/>
</dbReference>
<dbReference type="Pfam" id="PF02386">
    <property type="entry name" value="TrkH"/>
    <property type="match status" value="1"/>
</dbReference>
<reference evidence="10 11" key="1">
    <citation type="submission" date="2015-03" db="EMBL/GenBank/DDBJ databases">
        <title>Genome assembly of Sandaracinus amylolyticus DSM 53668.</title>
        <authorList>
            <person name="Sharma G."/>
            <person name="Subramanian S."/>
        </authorList>
    </citation>
    <scope>NUCLEOTIDE SEQUENCE [LARGE SCALE GENOMIC DNA]</scope>
    <source>
        <strain evidence="10 11">DSM 53668</strain>
    </source>
</reference>
<feature type="transmembrane region" description="Helical" evidence="9">
    <location>
        <begin position="96"/>
        <end position="115"/>
    </location>
</feature>
<feature type="transmembrane region" description="Helical" evidence="9">
    <location>
        <begin position="325"/>
        <end position="349"/>
    </location>
</feature>
<feature type="transmembrane region" description="Helical" evidence="9">
    <location>
        <begin position="174"/>
        <end position="192"/>
    </location>
</feature>
<feature type="transmembrane region" description="Helical" evidence="9">
    <location>
        <begin position="620"/>
        <end position="641"/>
    </location>
</feature>
<dbReference type="InterPro" id="IPR003445">
    <property type="entry name" value="Cat_transpt"/>
</dbReference>
<dbReference type="AlphaFoldDB" id="A0A0F6W2P1"/>
<sequence>MSNETAASLDIARERTSEFLDLSRAFHCHRGVSEPRPSTPPPRGSLPPEERASRASLLDVAHAPVAKGRAAAQSLGLTGVLVAALVIVVVDFGLAIHLWASIPLTVLQTALAFPWMELVLRAETGERRPRGWLPKARMLLAHFVNIGLLAFALVEKWIALVGALHASDVTPFVSSYRSFSVVALVMATLGILGRGHRAQRFLADAADHPARLMVLSFGITAFLGGFLLTLPEAVVRVEDASFLDGLFTATSAVCVTGLAVNDVGATYTFFGEAVIVVLAQIGGLGIMVLSASFVVLAGRKLRVKQSAVLVEMIDAGSLAALRRTLIAIVGYTLLFEAIGALLLYAFTGFHPEVMRGPDDPHPIAGAGDRAWWSVFTAVSAFCNAGFCLSHANLAGFAASWPICLTVAALITVGGIGFPVIDELRRHAWERVRRRRPDRLSLHARIVLGTSAMLTLGVAAILLVLEWSQSLAHLPWHARVLASLFQSVSMRTAGFNTIDLGAMRAVSIALACVVMVIGASPGSTGGGIKTTSFAAICAEVWAELRGHASARLLDRRLEPGVVRRAMGVTFLSLAIVMLGTFAMLMTEDHEPLRILFEVCSAFSTAGLSTGITSSLSPAGKLVLIVMMFAGRTGPLTLALAMATETKRTPVQLASERVMIG</sequence>
<evidence type="ECO:0000313" key="10">
    <source>
        <dbReference type="EMBL" id="AKF05950.1"/>
    </source>
</evidence>
<feature type="transmembrane region" description="Helical" evidence="9">
    <location>
        <begin position="70"/>
        <end position="90"/>
    </location>
</feature>
<keyword evidence="4 9" id="KW-0812">Transmembrane</keyword>
<dbReference type="KEGG" id="samy:DB32_003099"/>
<evidence type="ECO:0000256" key="6">
    <source>
        <dbReference type="ARBA" id="ARBA00023065"/>
    </source>
</evidence>